<organism evidence="1 2">
    <name type="scientific">Streptomyces subrutilus</name>
    <dbReference type="NCBI Taxonomy" id="36818"/>
    <lineage>
        <taxon>Bacteria</taxon>
        <taxon>Bacillati</taxon>
        <taxon>Actinomycetota</taxon>
        <taxon>Actinomycetes</taxon>
        <taxon>Kitasatosporales</taxon>
        <taxon>Streptomycetaceae</taxon>
        <taxon>Streptomyces</taxon>
    </lineage>
</organism>
<reference evidence="1" key="1">
    <citation type="journal article" date="2014" name="Int. J. Syst. Evol. Microbiol.">
        <title>Complete genome sequence of Corynebacterium casei LMG S-19264T (=DSM 44701T), isolated from a smear-ripened cheese.</title>
        <authorList>
            <consortium name="US DOE Joint Genome Institute (JGI-PGF)"/>
            <person name="Walter F."/>
            <person name="Albersmeier A."/>
            <person name="Kalinowski J."/>
            <person name="Ruckert C."/>
        </authorList>
    </citation>
    <scope>NUCLEOTIDE SEQUENCE</scope>
    <source>
        <strain evidence="1">JCM 4834</strain>
    </source>
</reference>
<sequence>MIPLTCWVGVSDLLRMEILDCIAAVARPVHEFGDEFMSDDATAAIGLRAGFPPGRGFYCRGRFGVLGEAPAPVVQAVQGFLGPDLVATGWRDGRPVMPAEEAAACYAEAVRTWGRAHIPADADVEHFNCLAQRLIDAADAGALPLFAGWRAQPVPGDDPAGTAMQRIHVLREHRGACHLAAVRLSGLSAREAMVVDLGVEQATHYGWREPGPAAAALITRWQGAERLTDELQAPLYSTLTARQRAEFARLVDALTSARPS</sequence>
<gene>
    <name evidence="1" type="ORF">GCM10010371_66350</name>
</gene>
<evidence type="ECO:0000313" key="1">
    <source>
        <dbReference type="EMBL" id="GGZ97208.1"/>
    </source>
</evidence>
<dbReference type="InterPro" id="IPR054058">
    <property type="entry name" value="HTH_67"/>
</dbReference>
<dbReference type="Pfam" id="PF21863">
    <property type="entry name" value="HTH_67"/>
    <property type="match status" value="1"/>
</dbReference>
<name>A0A918RJD7_9ACTN</name>
<evidence type="ECO:0000313" key="2">
    <source>
        <dbReference type="Proteomes" id="UP000634660"/>
    </source>
</evidence>
<proteinExistence type="predicted"/>
<dbReference type="AlphaFoldDB" id="A0A918RJD7"/>
<dbReference type="NCBIfam" id="NF047719">
    <property type="entry name" value="SCO6745_fam_HTH"/>
    <property type="match status" value="1"/>
</dbReference>
<dbReference type="EMBL" id="BMVX01000044">
    <property type="protein sequence ID" value="GGZ97208.1"/>
    <property type="molecule type" value="Genomic_DNA"/>
</dbReference>
<comment type="caution">
    <text evidence="1">The sequence shown here is derived from an EMBL/GenBank/DDBJ whole genome shotgun (WGS) entry which is preliminary data.</text>
</comment>
<protein>
    <submittedName>
        <fullName evidence="1">Uncharacterized protein</fullName>
    </submittedName>
</protein>
<reference evidence="1" key="2">
    <citation type="submission" date="2020-09" db="EMBL/GenBank/DDBJ databases">
        <authorList>
            <person name="Sun Q."/>
            <person name="Ohkuma M."/>
        </authorList>
    </citation>
    <scope>NUCLEOTIDE SEQUENCE</scope>
    <source>
        <strain evidence="1">JCM 4834</strain>
    </source>
</reference>
<accession>A0A918RJD7</accession>
<dbReference type="Proteomes" id="UP000634660">
    <property type="component" value="Unassembled WGS sequence"/>
</dbReference>